<dbReference type="RefSeq" id="WP_179920225.1">
    <property type="nucleotide sequence ID" value="NZ_CP058909.1"/>
</dbReference>
<name>A0A7D5TFH9_9EURY</name>
<dbReference type="InterPro" id="IPR050811">
    <property type="entry name" value="Phosphate_ABC_transporter"/>
</dbReference>
<feature type="compositionally biased region" description="Low complexity" evidence="1">
    <location>
        <begin position="44"/>
        <end position="53"/>
    </location>
</feature>
<dbReference type="OrthoDB" id="53390at2157"/>
<evidence type="ECO:0000313" key="3">
    <source>
        <dbReference type="Proteomes" id="UP000509346"/>
    </source>
</evidence>
<dbReference type="PANTHER" id="PTHR30570:SF1">
    <property type="entry name" value="PHOSPHATE-BINDING PROTEIN PSTS"/>
    <property type="match status" value="1"/>
</dbReference>
<feature type="region of interest" description="Disordered" evidence="1">
    <location>
        <begin position="28"/>
        <end position="76"/>
    </location>
</feature>
<dbReference type="EMBL" id="CP058909">
    <property type="protein sequence ID" value="QLH80396.1"/>
    <property type="molecule type" value="Genomic_DNA"/>
</dbReference>
<dbReference type="GeneID" id="56081237"/>
<gene>
    <name evidence="2" type="ORF">HZS54_01570</name>
</gene>
<protein>
    <recommendedName>
        <fullName evidence="4">Substrate-binding domain-containing protein</fullName>
    </recommendedName>
</protein>
<dbReference type="Gene3D" id="3.40.190.10">
    <property type="entry name" value="Periplasmic binding protein-like II"/>
    <property type="match status" value="2"/>
</dbReference>
<dbReference type="SUPFAM" id="SSF53850">
    <property type="entry name" value="Periplasmic binding protein-like II"/>
    <property type="match status" value="1"/>
</dbReference>
<evidence type="ECO:0000256" key="1">
    <source>
        <dbReference type="SAM" id="MobiDB-lite"/>
    </source>
</evidence>
<dbReference type="Proteomes" id="UP000509346">
    <property type="component" value="Chromosome"/>
</dbReference>
<dbReference type="KEGG" id="hpel:HZS54_01570"/>
<organism evidence="2 3">
    <name type="scientific">Halosimplex pelagicum</name>
    <dbReference type="NCBI Taxonomy" id="869886"/>
    <lineage>
        <taxon>Archaea</taxon>
        <taxon>Methanobacteriati</taxon>
        <taxon>Methanobacteriota</taxon>
        <taxon>Stenosarchaea group</taxon>
        <taxon>Halobacteria</taxon>
        <taxon>Halobacteriales</taxon>
        <taxon>Haloarculaceae</taxon>
        <taxon>Halosimplex</taxon>
    </lineage>
</organism>
<evidence type="ECO:0000313" key="2">
    <source>
        <dbReference type="EMBL" id="QLH80396.1"/>
    </source>
</evidence>
<feature type="compositionally biased region" description="Low complexity" evidence="1">
    <location>
        <begin position="60"/>
        <end position="73"/>
    </location>
</feature>
<proteinExistence type="predicted"/>
<sequence>MTANDVPDPNRRAVLGSGAALLASLAGCSGLTGTDGADTRTPPDRSTTPSAATDGGPLDPSTSAPTPTATARSVEPLHLQTTGTLRRVVAPLATAWNANLRPSSEAFPVVGPAVADADARLADRFAADRGIEPTGERSRPPFELVTSVSGPARIAADLAAGRIDLGETGPGGVDGLPSADASALTSHVLARDGSAFVVSPAVAAAGVETLSVGTIRGIYEGEIENWSVLGGPDRDIYVVTGASGTPNRPIRDEFFRRAPLDGLDARIGRHRARAAAVADRDDAIADLAVGVVERGPPAVEVTADGTTHGYRDPGYPTTRDVALYASGSPDPREAAVLDALRSPVGQELVRADPRLIAAP</sequence>
<reference evidence="2 3" key="1">
    <citation type="submission" date="2020-07" db="EMBL/GenBank/DDBJ databases">
        <title>Halosimplex litoreum sp. nov. and Halosimplex rubrum sp. nov., isolated from different salt environments.</title>
        <authorList>
            <person name="Cui H."/>
        </authorList>
    </citation>
    <scope>NUCLEOTIDE SEQUENCE [LARGE SCALE GENOMIC DNA]</scope>
    <source>
        <strain evidence="2 3">R2</strain>
    </source>
</reference>
<accession>A0A7D5TFH9</accession>
<dbReference type="PANTHER" id="PTHR30570">
    <property type="entry name" value="PERIPLASMIC PHOSPHATE BINDING COMPONENT OF PHOSPHATE ABC TRANSPORTER"/>
    <property type="match status" value="1"/>
</dbReference>
<dbReference type="AlphaFoldDB" id="A0A7D5TFH9"/>
<keyword evidence="3" id="KW-1185">Reference proteome</keyword>
<evidence type="ECO:0008006" key="4">
    <source>
        <dbReference type="Google" id="ProtNLM"/>
    </source>
</evidence>